<name>A0ABV0LNL6_9PSEU</name>
<accession>A0ABV0LNL6</accession>
<feature type="domain" description="DUF1707" evidence="3">
    <location>
        <begin position="9"/>
        <end position="61"/>
    </location>
</feature>
<feature type="compositionally biased region" description="Basic and acidic residues" evidence="1">
    <location>
        <begin position="157"/>
        <end position="169"/>
    </location>
</feature>
<sequence>MTEVPSPQLRISDQNRESALSALGEHMSAGRLDIDEYGERSARITAAKTRGELSEIFADLPAPHPQYDDAPKAVATPGPAPVPEPKRPGTPDSWSPPQRFLAAIVPLAWIAAIALIATGTLGWPIVFVPIGLTVLGKSMWGHDWNHDEHHRRRHEHHLRDRERRRELGR</sequence>
<proteinExistence type="predicted"/>
<feature type="region of interest" description="Disordered" evidence="1">
    <location>
        <begin position="1"/>
        <end position="25"/>
    </location>
</feature>
<evidence type="ECO:0000259" key="3">
    <source>
        <dbReference type="Pfam" id="PF08044"/>
    </source>
</evidence>
<dbReference type="RefSeq" id="WP_348954940.1">
    <property type="nucleotide sequence ID" value="NZ_JBDZYD010000013.1"/>
</dbReference>
<feature type="region of interest" description="Disordered" evidence="1">
    <location>
        <begin position="60"/>
        <end position="95"/>
    </location>
</feature>
<reference evidence="4 5" key="1">
    <citation type="submission" date="2024-05" db="EMBL/GenBank/DDBJ databases">
        <authorList>
            <person name="Zhao H."/>
            <person name="Xu Y."/>
            <person name="Lin S."/>
            <person name="Spain J.C."/>
            <person name="Zhou N.-Y."/>
        </authorList>
    </citation>
    <scope>NUCLEOTIDE SEQUENCE [LARGE SCALE GENOMIC DNA]</scope>
    <source>
        <strain evidence="4 5">NEAU-NG30</strain>
    </source>
</reference>
<keyword evidence="2" id="KW-0472">Membrane</keyword>
<comment type="caution">
    <text evidence="4">The sequence shown here is derived from an EMBL/GenBank/DDBJ whole genome shotgun (WGS) entry which is preliminary data.</text>
</comment>
<protein>
    <submittedName>
        <fullName evidence="4">DUF1707 domain-containing protein</fullName>
    </submittedName>
</protein>
<dbReference type="InterPro" id="IPR012551">
    <property type="entry name" value="DUF1707_SHOCT-like"/>
</dbReference>
<organism evidence="4 5">
    <name type="scientific">Amycolatopsis melonis</name>
    <dbReference type="NCBI Taxonomy" id="3156488"/>
    <lineage>
        <taxon>Bacteria</taxon>
        <taxon>Bacillati</taxon>
        <taxon>Actinomycetota</taxon>
        <taxon>Actinomycetes</taxon>
        <taxon>Pseudonocardiales</taxon>
        <taxon>Pseudonocardiaceae</taxon>
        <taxon>Amycolatopsis</taxon>
    </lineage>
</organism>
<keyword evidence="2" id="KW-1133">Transmembrane helix</keyword>
<evidence type="ECO:0000313" key="4">
    <source>
        <dbReference type="EMBL" id="MEQ0563890.1"/>
    </source>
</evidence>
<dbReference type="EMBL" id="JBDZYD010000013">
    <property type="protein sequence ID" value="MEQ0563890.1"/>
    <property type="molecule type" value="Genomic_DNA"/>
</dbReference>
<evidence type="ECO:0000313" key="5">
    <source>
        <dbReference type="Proteomes" id="UP001440984"/>
    </source>
</evidence>
<gene>
    <name evidence="4" type="ORF">ABJI51_32830</name>
</gene>
<dbReference type="PANTHER" id="PTHR40763:SF5">
    <property type="entry name" value="MEMBRANE PROTEIN"/>
    <property type="match status" value="1"/>
</dbReference>
<keyword evidence="2" id="KW-0812">Transmembrane</keyword>
<dbReference type="Pfam" id="PF08044">
    <property type="entry name" value="DUF1707"/>
    <property type="match status" value="1"/>
</dbReference>
<feature type="region of interest" description="Disordered" evidence="1">
    <location>
        <begin position="148"/>
        <end position="169"/>
    </location>
</feature>
<evidence type="ECO:0000256" key="2">
    <source>
        <dbReference type="SAM" id="Phobius"/>
    </source>
</evidence>
<keyword evidence="5" id="KW-1185">Reference proteome</keyword>
<dbReference type="Proteomes" id="UP001440984">
    <property type="component" value="Unassembled WGS sequence"/>
</dbReference>
<feature type="transmembrane region" description="Helical" evidence="2">
    <location>
        <begin position="100"/>
        <end position="130"/>
    </location>
</feature>
<dbReference type="PANTHER" id="PTHR40763">
    <property type="entry name" value="MEMBRANE PROTEIN-RELATED"/>
    <property type="match status" value="1"/>
</dbReference>
<evidence type="ECO:0000256" key="1">
    <source>
        <dbReference type="SAM" id="MobiDB-lite"/>
    </source>
</evidence>